<keyword evidence="5 8" id="KW-0812">Transmembrane</keyword>
<accession>A0AA96VHV5</accession>
<organism evidence="9 10">
    <name type="scientific">Streptococcus iners subsp. hyiners</name>
    <dbReference type="NCBI Taxonomy" id="3028083"/>
    <lineage>
        <taxon>Bacteria</taxon>
        <taxon>Bacillati</taxon>
        <taxon>Bacillota</taxon>
        <taxon>Bacilli</taxon>
        <taxon>Lactobacillales</taxon>
        <taxon>Streptococcaceae</taxon>
        <taxon>Streptococcus</taxon>
        <taxon>Streptococcus iners</taxon>
    </lineage>
</organism>
<dbReference type="AlphaFoldDB" id="A0AA96VHV5"/>
<feature type="transmembrane region" description="Helical" evidence="8">
    <location>
        <begin position="297"/>
        <end position="319"/>
    </location>
</feature>
<reference evidence="9 10" key="1">
    <citation type="submission" date="2023-02" db="EMBL/GenBank/DDBJ databases">
        <title>Streptococcus sp. Genome Sequencing and Assembly.</title>
        <authorList>
            <person name="Shore S.M."/>
            <person name="Nicholson T.L."/>
        </authorList>
    </citation>
    <scope>NUCLEOTIDE SEQUENCE [LARGE SCALE GENOMIC DNA]</scope>
    <source>
        <strain evidence="9 10">29892</strain>
    </source>
</reference>
<dbReference type="SUPFAM" id="SSF81345">
    <property type="entry name" value="ABC transporter involved in vitamin B12 uptake, BtuC"/>
    <property type="match status" value="1"/>
</dbReference>
<keyword evidence="6 8" id="KW-1133">Transmembrane helix</keyword>
<feature type="transmembrane region" description="Helical" evidence="8">
    <location>
        <begin position="272"/>
        <end position="290"/>
    </location>
</feature>
<name>A0AA96VHV5_9STRE</name>
<feature type="transmembrane region" description="Helical" evidence="8">
    <location>
        <begin position="144"/>
        <end position="164"/>
    </location>
</feature>
<keyword evidence="3" id="KW-0813">Transport</keyword>
<evidence type="ECO:0000256" key="4">
    <source>
        <dbReference type="ARBA" id="ARBA00022475"/>
    </source>
</evidence>
<dbReference type="InterPro" id="IPR037294">
    <property type="entry name" value="ABC_BtuC-like"/>
</dbReference>
<dbReference type="CDD" id="cd06550">
    <property type="entry name" value="TM_ABC_iron-siderophores_like"/>
    <property type="match status" value="1"/>
</dbReference>
<gene>
    <name evidence="9" type="ORF">PW220_06980</name>
</gene>
<dbReference type="PANTHER" id="PTHR30472:SF24">
    <property type="entry name" value="FERRIC ENTEROBACTIN TRANSPORT SYSTEM PERMEASE PROTEIN FEPG"/>
    <property type="match status" value="1"/>
</dbReference>
<dbReference type="Gene3D" id="1.10.3470.10">
    <property type="entry name" value="ABC transporter involved in vitamin B12 uptake, BtuC"/>
    <property type="match status" value="1"/>
</dbReference>
<dbReference type="Proteomes" id="UP001301526">
    <property type="component" value="Chromosome"/>
</dbReference>
<keyword evidence="7 8" id="KW-0472">Membrane</keyword>
<evidence type="ECO:0000256" key="1">
    <source>
        <dbReference type="ARBA" id="ARBA00004651"/>
    </source>
</evidence>
<dbReference type="RefSeq" id="WP_248055028.1">
    <property type="nucleotide sequence ID" value="NZ_CP118734.1"/>
</dbReference>
<keyword evidence="4" id="KW-1003">Cell membrane</keyword>
<evidence type="ECO:0000313" key="9">
    <source>
        <dbReference type="EMBL" id="WNY48473.1"/>
    </source>
</evidence>
<evidence type="ECO:0000256" key="7">
    <source>
        <dbReference type="ARBA" id="ARBA00023136"/>
    </source>
</evidence>
<evidence type="ECO:0000256" key="8">
    <source>
        <dbReference type="SAM" id="Phobius"/>
    </source>
</evidence>
<evidence type="ECO:0000256" key="3">
    <source>
        <dbReference type="ARBA" id="ARBA00022448"/>
    </source>
</evidence>
<protein>
    <submittedName>
        <fullName evidence="9">Iron ABC transporter permease</fullName>
    </submittedName>
</protein>
<feature type="transmembrane region" description="Helical" evidence="8">
    <location>
        <begin position="58"/>
        <end position="75"/>
    </location>
</feature>
<sequence length="325" mass="34794">MKKKDILLLLLLLLTILSLLSLIIGYSKLGLKDLFATLSGQANTATQLIFWKIRLPRLLVSILSGGALAVSGHLFQTLTRNALADSGILGVNAGAGLLLTLALTWNISFPLSQPVLALTGGFLATGLVYLLAYKKGRGIEPTRLVLTGVGLASLFSSSMISLMVRFDRYKLENIIGWLTGRYVGDDWQTISLVGPALLVLCLLSFIRFSRLNILQLEPSLGTGLGLDRQKESLMVIFLATSLASLSSLLVGNTAFVGLLAGHLAKQIVGKQHQVSLPTAFLIGSILMVLADMLARCFLVGTGIPTGLVLTMIGAPYFLFLLKQEG</sequence>
<evidence type="ECO:0000256" key="5">
    <source>
        <dbReference type="ARBA" id="ARBA00022692"/>
    </source>
</evidence>
<evidence type="ECO:0000256" key="2">
    <source>
        <dbReference type="ARBA" id="ARBA00007935"/>
    </source>
</evidence>
<feature type="transmembrane region" description="Helical" evidence="8">
    <location>
        <begin position="87"/>
        <end position="108"/>
    </location>
</feature>
<evidence type="ECO:0000256" key="6">
    <source>
        <dbReference type="ARBA" id="ARBA00022989"/>
    </source>
</evidence>
<dbReference type="GO" id="GO:0033214">
    <property type="term" value="P:siderophore-iron import into cell"/>
    <property type="evidence" value="ECO:0007669"/>
    <property type="project" value="TreeGrafter"/>
</dbReference>
<dbReference type="Pfam" id="PF01032">
    <property type="entry name" value="FecCD"/>
    <property type="match status" value="1"/>
</dbReference>
<dbReference type="PANTHER" id="PTHR30472">
    <property type="entry name" value="FERRIC ENTEROBACTIN TRANSPORT SYSTEM PERMEASE PROTEIN"/>
    <property type="match status" value="1"/>
</dbReference>
<comment type="subcellular location">
    <subcellularLocation>
        <location evidence="1">Cell membrane</location>
        <topology evidence="1">Multi-pass membrane protein</topology>
    </subcellularLocation>
</comment>
<keyword evidence="10" id="KW-1185">Reference proteome</keyword>
<feature type="transmembrane region" description="Helical" evidence="8">
    <location>
        <begin position="233"/>
        <end position="260"/>
    </location>
</feature>
<comment type="similarity">
    <text evidence="2">Belongs to the binding-protein-dependent transport system permease family. FecCD subfamily.</text>
</comment>
<feature type="transmembrane region" description="Helical" evidence="8">
    <location>
        <begin position="114"/>
        <end position="132"/>
    </location>
</feature>
<proteinExistence type="inferred from homology"/>
<dbReference type="InterPro" id="IPR000522">
    <property type="entry name" value="ABC_transptr_permease_BtuC"/>
</dbReference>
<evidence type="ECO:0000313" key="10">
    <source>
        <dbReference type="Proteomes" id="UP001301526"/>
    </source>
</evidence>
<dbReference type="GO" id="GO:0005886">
    <property type="term" value="C:plasma membrane"/>
    <property type="evidence" value="ECO:0007669"/>
    <property type="project" value="UniProtKB-SubCell"/>
</dbReference>
<dbReference type="EMBL" id="CP118734">
    <property type="protein sequence ID" value="WNY48473.1"/>
    <property type="molecule type" value="Genomic_DNA"/>
</dbReference>
<dbReference type="GO" id="GO:0022857">
    <property type="term" value="F:transmembrane transporter activity"/>
    <property type="evidence" value="ECO:0007669"/>
    <property type="project" value="InterPro"/>
</dbReference>
<feature type="transmembrane region" description="Helical" evidence="8">
    <location>
        <begin position="187"/>
        <end position="206"/>
    </location>
</feature>